<gene>
    <name evidence="2" type="ORF">A3K87_16420</name>
</gene>
<dbReference type="AlphaFoldDB" id="A0AA91DNF0"/>
<protein>
    <recommendedName>
        <fullName evidence="4">DUF4148 domain-containing protein</fullName>
    </recommendedName>
</protein>
<dbReference type="EMBL" id="LVHG01000044">
    <property type="protein sequence ID" value="OAK63663.1"/>
    <property type="molecule type" value="Genomic_DNA"/>
</dbReference>
<feature type="chain" id="PRO_5041710636" description="DUF4148 domain-containing protein" evidence="1">
    <location>
        <begin position="25"/>
        <end position="138"/>
    </location>
</feature>
<accession>A0AA91DNF0</accession>
<evidence type="ECO:0000313" key="3">
    <source>
        <dbReference type="Proteomes" id="UP000077852"/>
    </source>
</evidence>
<reference evidence="2 3" key="1">
    <citation type="submission" date="2016-03" db="EMBL/GenBank/DDBJ databases">
        <title>Genome sequence of Variovorax paradoxus KB5.</title>
        <authorList>
            <person name="Jeong H."/>
            <person name="Hong C.E."/>
            <person name="Jo S.H."/>
            <person name="Park J.M."/>
        </authorList>
    </citation>
    <scope>NUCLEOTIDE SEQUENCE [LARGE SCALE GENOMIC DNA]</scope>
    <source>
        <strain evidence="2 3">KB5</strain>
    </source>
</reference>
<comment type="caution">
    <text evidence="2">The sequence shown here is derived from an EMBL/GenBank/DDBJ whole genome shotgun (WGS) entry which is preliminary data.</text>
</comment>
<evidence type="ECO:0008006" key="4">
    <source>
        <dbReference type="Google" id="ProtNLM"/>
    </source>
</evidence>
<evidence type="ECO:0000256" key="1">
    <source>
        <dbReference type="SAM" id="SignalP"/>
    </source>
</evidence>
<keyword evidence="1" id="KW-0732">Signal</keyword>
<dbReference type="Proteomes" id="UP000077852">
    <property type="component" value="Unassembled WGS sequence"/>
</dbReference>
<dbReference type="RefSeq" id="WP_155742512.1">
    <property type="nucleotide sequence ID" value="NZ_LVHG01000044.1"/>
</dbReference>
<sequence>MSNRRIGVILGAAAVALLPLVASAQASGQFSSQHMEGPSHFAATEAGIKQHPEMAGKQKTDAEVATELRAAQANPDWAGVLRWGAPIPVKNAGAPKTRAEVVAELERAQAHPNWDRATRYGAPLVMPAAPGVATTSSK</sequence>
<organism evidence="2 3">
    <name type="scientific">Variovorax paradoxus</name>
    <dbReference type="NCBI Taxonomy" id="34073"/>
    <lineage>
        <taxon>Bacteria</taxon>
        <taxon>Pseudomonadati</taxon>
        <taxon>Pseudomonadota</taxon>
        <taxon>Betaproteobacteria</taxon>
        <taxon>Burkholderiales</taxon>
        <taxon>Comamonadaceae</taxon>
        <taxon>Variovorax</taxon>
    </lineage>
</organism>
<evidence type="ECO:0000313" key="2">
    <source>
        <dbReference type="EMBL" id="OAK63663.1"/>
    </source>
</evidence>
<name>A0AA91DNF0_VARPD</name>
<feature type="signal peptide" evidence="1">
    <location>
        <begin position="1"/>
        <end position="24"/>
    </location>
</feature>
<proteinExistence type="predicted"/>